<accession>A0A0F5IHW5</accession>
<comment type="caution">
    <text evidence="3">The sequence shown here is derived from an EMBL/GenBank/DDBJ whole genome shotgun (WGS) entry which is preliminary data.</text>
</comment>
<evidence type="ECO:0000259" key="2">
    <source>
        <dbReference type="Pfam" id="PF03372"/>
    </source>
</evidence>
<dbReference type="HOGENOM" id="CLU_030508_1_0_10"/>
<dbReference type="CDD" id="cd09083">
    <property type="entry name" value="EEP-1"/>
    <property type="match status" value="1"/>
</dbReference>
<keyword evidence="1" id="KW-0732">Signal</keyword>
<dbReference type="Gene3D" id="3.60.10.10">
    <property type="entry name" value="Endonuclease/exonuclease/phosphatase"/>
    <property type="match status" value="1"/>
</dbReference>
<protein>
    <recommendedName>
        <fullName evidence="2">Endonuclease/exonuclease/phosphatase domain-containing protein</fullName>
    </recommendedName>
</protein>
<dbReference type="Proteomes" id="UP000033047">
    <property type="component" value="Unassembled WGS sequence"/>
</dbReference>
<organism evidence="3 4">
    <name type="scientific">Parabacteroides goldsteinii DSM 19448 = WAL 12034</name>
    <dbReference type="NCBI Taxonomy" id="927665"/>
    <lineage>
        <taxon>Bacteria</taxon>
        <taxon>Pseudomonadati</taxon>
        <taxon>Bacteroidota</taxon>
        <taxon>Bacteroidia</taxon>
        <taxon>Bacteroidales</taxon>
        <taxon>Tannerellaceae</taxon>
        <taxon>Parabacteroides</taxon>
    </lineage>
</organism>
<dbReference type="PANTHER" id="PTHR12121:SF36">
    <property type="entry name" value="ENDONUCLEASE_EXONUCLEASE_PHOSPHATASE DOMAIN-CONTAINING PROTEIN"/>
    <property type="match status" value="1"/>
</dbReference>
<feature type="domain" description="Endonuclease/exonuclease/phosphatase" evidence="2">
    <location>
        <begin position="30"/>
        <end position="277"/>
    </location>
</feature>
<dbReference type="GO" id="GO:0000175">
    <property type="term" value="F:3'-5'-RNA exonuclease activity"/>
    <property type="evidence" value="ECO:0007669"/>
    <property type="project" value="TreeGrafter"/>
</dbReference>
<dbReference type="Pfam" id="PF03372">
    <property type="entry name" value="Exo_endo_phos"/>
    <property type="match status" value="1"/>
</dbReference>
<dbReference type="InterPro" id="IPR036691">
    <property type="entry name" value="Endo/exonu/phosph_ase_sf"/>
</dbReference>
<evidence type="ECO:0000256" key="1">
    <source>
        <dbReference type="SAM" id="SignalP"/>
    </source>
</evidence>
<feature type="chain" id="PRO_5002487749" description="Endonuclease/exonuclease/phosphatase domain-containing protein" evidence="1">
    <location>
        <begin position="21"/>
        <end position="287"/>
    </location>
</feature>
<dbReference type="RefSeq" id="WP_007654171.1">
    <property type="nucleotide sequence ID" value="NZ_KQ033915.1"/>
</dbReference>
<dbReference type="EMBL" id="AQHV01000030">
    <property type="protein sequence ID" value="KKB45154.1"/>
    <property type="molecule type" value="Genomic_DNA"/>
</dbReference>
<dbReference type="AlphaFoldDB" id="A0A0F5IHW5"/>
<dbReference type="GeneID" id="69984167"/>
<dbReference type="PANTHER" id="PTHR12121">
    <property type="entry name" value="CARBON CATABOLITE REPRESSOR PROTEIN 4"/>
    <property type="match status" value="1"/>
</dbReference>
<dbReference type="STRING" id="927665.HMPREF1535_05049"/>
<dbReference type="SUPFAM" id="SSF56219">
    <property type="entry name" value="DNase I-like"/>
    <property type="match status" value="1"/>
</dbReference>
<reference evidence="3 4" key="1">
    <citation type="submission" date="2013-04" db="EMBL/GenBank/DDBJ databases">
        <title>The Genome Sequence of Parabacteroides goldsteinii DSM 19448.</title>
        <authorList>
            <consortium name="The Broad Institute Genomics Platform"/>
            <person name="Earl A."/>
            <person name="Ward D."/>
            <person name="Feldgarden M."/>
            <person name="Gevers D."/>
            <person name="Martens E."/>
            <person name="Sakamoto M."/>
            <person name="Benno Y."/>
            <person name="Song Y."/>
            <person name="Liu C."/>
            <person name="Lee J."/>
            <person name="Bolanos M."/>
            <person name="Vaisanen M.L."/>
            <person name="Finegold S.M."/>
            <person name="Walker B."/>
            <person name="Young S."/>
            <person name="Zeng Q."/>
            <person name="Gargeya S."/>
            <person name="Fitzgerald M."/>
            <person name="Haas B."/>
            <person name="Abouelleil A."/>
            <person name="Allen A.W."/>
            <person name="Alvarado L."/>
            <person name="Arachchi H.M."/>
            <person name="Berlin A.M."/>
            <person name="Chapman S.B."/>
            <person name="Gainer-Dewar J."/>
            <person name="Goldberg J."/>
            <person name="Griggs A."/>
            <person name="Gujja S."/>
            <person name="Hansen M."/>
            <person name="Howarth C."/>
            <person name="Imamovic A."/>
            <person name="Ireland A."/>
            <person name="Larimer J."/>
            <person name="McCowan C."/>
            <person name="Murphy C."/>
            <person name="Pearson M."/>
            <person name="Poon T.W."/>
            <person name="Priest M."/>
            <person name="Roberts A."/>
            <person name="Saif S."/>
            <person name="Shea T."/>
            <person name="Sisk P."/>
            <person name="Sykes S."/>
            <person name="Wortman J."/>
            <person name="Nusbaum C."/>
            <person name="Birren B."/>
        </authorList>
    </citation>
    <scope>NUCLEOTIDE SEQUENCE [LARGE SCALE GENOMIC DNA]</scope>
    <source>
        <strain evidence="3 4">DSM 19448</strain>
    </source>
</reference>
<sequence>MKKILLSILSVLLFAGFLSAKQPVAPLKVMTFNIRMDTNADGDNQWSNRKDLAANLVKFYNTDIFGAQEVLNHQLTDLLTRLPEYAYVGVGREDGKTKGEYAPIIYKKDRFELEDSGNFWLAEDMNAVGKKGWDAACERVATWGIFKDKESGKKFFFLNTHLDHMGKVARHEGASLVLEEAHKLSKGLPVIVTGDFNATPDDDPIKVLTDKSDPRHVIHTREVADLKYGPEWTFHDYGRIPLEKREWIDYIFMKGDIKVLTNGVLTDTLNHLYPSDHCPVIATLVIK</sequence>
<dbReference type="PATRIC" id="fig|927665.4.peg.5170"/>
<proteinExistence type="predicted"/>
<gene>
    <name evidence="3" type="ORF">HMPREF1535_05049</name>
</gene>
<feature type="signal peptide" evidence="1">
    <location>
        <begin position="1"/>
        <end position="20"/>
    </location>
</feature>
<evidence type="ECO:0000313" key="4">
    <source>
        <dbReference type="Proteomes" id="UP000033047"/>
    </source>
</evidence>
<dbReference type="InterPro" id="IPR050410">
    <property type="entry name" value="CCR4/nocturin_mRNA_transcr"/>
</dbReference>
<evidence type="ECO:0000313" key="3">
    <source>
        <dbReference type="EMBL" id="KKB45154.1"/>
    </source>
</evidence>
<name>A0A0F5IHW5_9BACT</name>
<dbReference type="InterPro" id="IPR005135">
    <property type="entry name" value="Endo/exonuclease/phosphatase"/>
</dbReference>